<name>A0AA38G222_TAXCH</name>
<dbReference type="GO" id="GO:0016491">
    <property type="term" value="F:oxidoreductase activity"/>
    <property type="evidence" value="ECO:0007669"/>
    <property type="project" value="InterPro"/>
</dbReference>
<comment type="similarity">
    <text evidence="1">Belongs to the multicopper oxidase family.</text>
</comment>
<dbReference type="InterPro" id="IPR008972">
    <property type="entry name" value="Cupredoxin"/>
</dbReference>
<evidence type="ECO:0008006" key="7">
    <source>
        <dbReference type="Google" id="ProtNLM"/>
    </source>
</evidence>
<dbReference type="InterPro" id="IPR034273">
    <property type="entry name" value="CuRO_1_AAO-like"/>
</dbReference>
<dbReference type="Pfam" id="PF07731">
    <property type="entry name" value="Cu-oxidase_2"/>
    <property type="match status" value="1"/>
</dbReference>
<reference evidence="5 6" key="1">
    <citation type="journal article" date="2021" name="Nat. Plants">
        <title>The Taxus genome provides insights into paclitaxel biosynthesis.</title>
        <authorList>
            <person name="Xiong X."/>
            <person name="Gou J."/>
            <person name="Liao Q."/>
            <person name="Li Y."/>
            <person name="Zhou Q."/>
            <person name="Bi G."/>
            <person name="Li C."/>
            <person name="Du R."/>
            <person name="Wang X."/>
            <person name="Sun T."/>
            <person name="Guo L."/>
            <person name="Liang H."/>
            <person name="Lu P."/>
            <person name="Wu Y."/>
            <person name="Zhang Z."/>
            <person name="Ro D.K."/>
            <person name="Shang Y."/>
            <person name="Huang S."/>
            <person name="Yan J."/>
        </authorList>
    </citation>
    <scope>NUCLEOTIDE SEQUENCE [LARGE SCALE GENOMIC DNA]</scope>
    <source>
        <strain evidence="5">Ta-2019</strain>
    </source>
</reference>
<dbReference type="Proteomes" id="UP000824469">
    <property type="component" value="Unassembled WGS sequence"/>
</dbReference>
<dbReference type="PANTHER" id="PTHR11709:SF90">
    <property type="entry name" value="OS07G0510900 PROTEIN"/>
    <property type="match status" value="1"/>
</dbReference>
<evidence type="ECO:0000259" key="2">
    <source>
        <dbReference type="Pfam" id="PF00394"/>
    </source>
</evidence>
<feature type="domain" description="Plastocyanin-like" evidence="3">
    <location>
        <begin position="356"/>
        <end position="491"/>
    </location>
</feature>
<dbReference type="InterPro" id="IPR011706">
    <property type="entry name" value="Cu-oxidase_C"/>
</dbReference>
<evidence type="ECO:0000313" key="6">
    <source>
        <dbReference type="Proteomes" id="UP000824469"/>
    </source>
</evidence>
<dbReference type="Pfam" id="PF00394">
    <property type="entry name" value="Cu-oxidase"/>
    <property type="match status" value="1"/>
</dbReference>
<dbReference type="SUPFAM" id="SSF49503">
    <property type="entry name" value="Cupredoxins"/>
    <property type="match status" value="3"/>
</dbReference>
<evidence type="ECO:0000313" key="5">
    <source>
        <dbReference type="EMBL" id="KAH9314696.1"/>
    </source>
</evidence>
<evidence type="ECO:0000256" key="1">
    <source>
        <dbReference type="ARBA" id="ARBA00010609"/>
    </source>
</evidence>
<evidence type="ECO:0000259" key="3">
    <source>
        <dbReference type="Pfam" id="PF07731"/>
    </source>
</evidence>
<keyword evidence="6" id="KW-1185">Reference proteome</keyword>
<feature type="domain" description="Plastocyanin-like" evidence="2">
    <location>
        <begin position="138"/>
        <end position="273"/>
    </location>
</feature>
<feature type="domain" description="Plastocyanin-like" evidence="4">
    <location>
        <begin position="12"/>
        <end position="125"/>
    </location>
</feature>
<dbReference type="InterPro" id="IPR011707">
    <property type="entry name" value="Cu-oxidase-like_N"/>
</dbReference>
<gene>
    <name evidence="5" type="ORF">KI387_023323</name>
</gene>
<accession>A0AA38G222</accession>
<dbReference type="InterPro" id="IPR001117">
    <property type="entry name" value="Cu-oxidase_2nd"/>
</dbReference>
<dbReference type="EMBL" id="JAHRHJ020000005">
    <property type="protein sequence ID" value="KAH9314696.1"/>
    <property type="molecule type" value="Genomic_DNA"/>
</dbReference>
<sequence>CEDPYKFFTWTVTSGTIYPLGTPQQGILINGQFPGPQIDVVTNDNIVINVFNKLKQPFLITWNGIQHRRNSWEDGVLGTNCPIPPNGNFTYQFQAKDQIGSHFYFPSTSFHKAAGGFGGLAIASRPMIPVPYAPPAGEYTVLIGDWYNTGHKGLRKGLKKGMPLGKPHGVHINGIGGSSRTSFKVEPGKTYKLRISNVGLSTALNFQIEGHKLKLVEVEGSHTLQNEYDSLDIHVGQSYTVLITTDQPPKEYYIVASTRFSKRALVGVGLLSYINSQQPASGPLPQSPPKRIDWSMNQAKSIRWNLTASAARPNPQGSYLYGRINISRTIILDTTKVEIDNNKRYAINGVSYAIPDTPLKLADYFNISGVFEPNSMPDSPGSSQGILQTAVMSVDYRSFIEIVFHNTEKAMQSWHIDGYSFFVVGMDRGRWTPESRKGYNLFDAINRCTTQVYPRSWTAILLSMDNAGMWNVRSALWERQYLGQQFYMKIYGGTDPRDEHPISENTLMCGKAKGYGIKG</sequence>
<protein>
    <recommendedName>
        <fullName evidence="7">L-ascorbate oxidase-like protein</fullName>
    </recommendedName>
</protein>
<dbReference type="GO" id="GO:0005507">
    <property type="term" value="F:copper ion binding"/>
    <property type="evidence" value="ECO:0007669"/>
    <property type="project" value="InterPro"/>
</dbReference>
<dbReference type="OMA" id="STLWDRQ"/>
<comment type="caution">
    <text evidence="5">The sequence shown here is derived from an EMBL/GenBank/DDBJ whole genome shotgun (WGS) entry which is preliminary data.</text>
</comment>
<organism evidence="5 6">
    <name type="scientific">Taxus chinensis</name>
    <name type="common">Chinese yew</name>
    <name type="synonym">Taxus wallichiana var. chinensis</name>
    <dbReference type="NCBI Taxonomy" id="29808"/>
    <lineage>
        <taxon>Eukaryota</taxon>
        <taxon>Viridiplantae</taxon>
        <taxon>Streptophyta</taxon>
        <taxon>Embryophyta</taxon>
        <taxon>Tracheophyta</taxon>
        <taxon>Spermatophyta</taxon>
        <taxon>Pinopsida</taxon>
        <taxon>Pinidae</taxon>
        <taxon>Conifers II</taxon>
        <taxon>Cupressales</taxon>
        <taxon>Taxaceae</taxon>
        <taxon>Taxus</taxon>
    </lineage>
</organism>
<evidence type="ECO:0000259" key="4">
    <source>
        <dbReference type="Pfam" id="PF07732"/>
    </source>
</evidence>
<dbReference type="FunFam" id="2.60.40.420:FF:000012">
    <property type="entry name" value="Monocopper oxidase-like protein"/>
    <property type="match status" value="1"/>
</dbReference>
<dbReference type="Pfam" id="PF07732">
    <property type="entry name" value="Cu-oxidase_3"/>
    <property type="match status" value="1"/>
</dbReference>
<dbReference type="InterPro" id="IPR045087">
    <property type="entry name" value="Cu-oxidase_fam"/>
</dbReference>
<dbReference type="CDD" id="cd13846">
    <property type="entry name" value="CuRO_1_AAO_like_1"/>
    <property type="match status" value="1"/>
</dbReference>
<feature type="non-terminal residue" evidence="5">
    <location>
        <position position="519"/>
    </location>
</feature>
<dbReference type="AlphaFoldDB" id="A0AA38G222"/>
<proteinExistence type="inferred from homology"/>
<dbReference type="Gene3D" id="2.60.40.420">
    <property type="entry name" value="Cupredoxins - blue copper proteins"/>
    <property type="match status" value="3"/>
</dbReference>
<dbReference type="PANTHER" id="PTHR11709">
    <property type="entry name" value="MULTI-COPPER OXIDASE"/>
    <property type="match status" value="1"/>
</dbReference>